<sequence length="494" mass="54682">MKLLSLWAPNASTCTLHLDGSDYPMQRFGDSFHIRLPQPPAGSRYGFSVDGAAVLPDPRSQAQPDGVHGLSAVVDPSLITTRSRAYNQLAQPCFDVIYELHVGAFAGDFDGVIARLDYLCALGVSAIELMPIQPFSGNFNWGYDGVSWFAVHEGYGGMAGLCRLIDAAHERQIAVILDVVYNHFGPEGNYTDTFGPYTLKKRTPWGAQINVRNPKVRSFILDAARQWLDLGVDGLRLDATHTFAEEELLTDFALLDGWICAEDLRDRADLPVTCQWNDELMLALGRCVEHGGSVDELVQELRLRYPSVVYTSTHDSVGNRPLGDRPSMRLDAPALLCAFALIAALDAPVMLFMGEEYAADTPFPFFCDHQDESTRQHTRAGRAKMLKDRGFFTPAPDPLAKSTFESAALLFDVDKTPHSQQVWDGYRAIIRAKRTHPINATSVMVEDGWLVLRGDQGFIRANMSTTNLVHPDTGRSCAPYAFEWCSTFGEVIVN</sequence>
<dbReference type="GO" id="GO:0033942">
    <property type="term" value="F:4-alpha-D-(1-&gt;4)-alpha-D-glucanotrehalose trehalohydrolase activity"/>
    <property type="evidence" value="ECO:0007669"/>
    <property type="project" value="UniProtKB-EC"/>
</dbReference>
<name>A0ABU2BBY0_9CORY</name>
<keyword evidence="2" id="KW-0326">Glycosidase</keyword>
<dbReference type="InterPro" id="IPR013783">
    <property type="entry name" value="Ig-like_fold"/>
</dbReference>
<dbReference type="Gene3D" id="2.60.40.10">
    <property type="entry name" value="Immunoglobulins"/>
    <property type="match status" value="1"/>
</dbReference>
<dbReference type="Pfam" id="PF00128">
    <property type="entry name" value="Alpha-amylase"/>
    <property type="match status" value="1"/>
</dbReference>
<evidence type="ECO:0000259" key="1">
    <source>
        <dbReference type="SMART" id="SM00642"/>
    </source>
</evidence>
<dbReference type="SUPFAM" id="SSF51445">
    <property type="entry name" value="(Trans)glycosidases"/>
    <property type="match status" value="1"/>
</dbReference>
<dbReference type="InterPro" id="IPR014756">
    <property type="entry name" value="Ig_E-set"/>
</dbReference>
<dbReference type="SMART" id="SM00642">
    <property type="entry name" value="Aamy"/>
    <property type="match status" value="1"/>
</dbReference>
<dbReference type="PANTHER" id="PTHR43651">
    <property type="entry name" value="1,4-ALPHA-GLUCAN-BRANCHING ENZYME"/>
    <property type="match status" value="1"/>
</dbReference>
<dbReference type="CDD" id="cd11325">
    <property type="entry name" value="AmyAc_GTHase"/>
    <property type="match status" value="1"/>
</dbReference>
<dbReference type="InterPro" id="IPR006047">
    <property type="entry name" value="GH13_cat_dom"/>
</dbReference>
<dbReference type="EC" id="3.2.1.141" evidence="2"/>
<proteinExistence type="predicted"/>
<feature type="domain" description="Glycosyl hydrolase family 13 catalytic" evidence="1">
    <location>
        <begin position="99"/>
        <end position="389"/>
    </location>
</feature>
<dbReference type="InterPro" id="IPR017853">
    <property type="entry name" value="GH"/>
</dbReference>
<gene>
    <name evidence="2" type="ORF">J2S37_002638</name>
</gene>
<reference evidence="2 3" key="1">
    <citation type="submission" date="2023-07" db="EMBL/GenBank/DDBJ databases">
        <title>Sequencing the genomes of 1000 actinobacteria strains.</title>
        <authorList>
            <person name="Klenk H.-P."/>
        </authorList>
    </citation>
    <scope>NUCLEOTIDE SEQUENCE [LARGE SCALE GENOMIC DNA]</scope>
    <source>
        <strain evidence="2 3">DSM 44508</strain>
    </source>
</reference>
<evidence type="ECO:0000313" key="3">
    <source>
        <dbReference type="Proteomes" id="UP001183619"/>
    </source>
</evidence>
<keyword evidence="2" id="KW-0378">Hydrolase</keyword>
<dbReference type="CDD" id="cd02853">
    <property type="entry name" value="E_set_MTHase_like_N"/>
    <property type="match status" value="1"/>
</dbReference>
<protein>
    <submittedName>
        <fullName evidence="2">Maltooligosyltrehalose trehalohydrolase</fullName>
        <ecNumber evidence="2">3.2.1.141</ecNumber>
    </submittedName>
</protein>
<evidence type="ECO:0000313" key="2">
    <source>
        <dbReference type="EMBL" id="MDR7356100.1"/>
    </source>
</evidence>
<accession>A0ABU2BBY0</accession>
<organism evidence="2 3">
    <name type="scientific">Corynebacterium felinum</name>
    <dbReference type="NCBI Taxonomy" id="131318"/>
    <lineage>
        <taxon>Bacteria</taxon>
        <taxon>Bacillati</taxon>
        <taxon>Actinomycetota</taxon>
        <taxon>Actinomycetes</taxon>
        <taxon>Mycobacteriales</taxon>
        <taxon>Corynebacteriaceae</taxon>
        <taxon>Corynebacterium</taxon>
    </lineage>
</organism>
<dbReference type="EMBL" id="JAVDYF010000001">
    <property type="protein sequence ID" value="MDR7356100.1"/>
    <property type="molecule type" value="Genomic_DNA"/>
</dbReference>
<dbReference type="Gene3D" id="3.20.20.80">
    <property type="entry name" value="Glycosidases"/>
    <property type="match status" value="1"/>
</dbReference>
<dbReference type="RefSeq" id="WP_277103202.1">
    <property type="nucleotide sequence ID" value="NZ_BAAAJS010000056.1"/>
</dbReference>
<dbReference type="SUPFAM" id="SSF81296">
    <property type="entry name" value="E set domains"/>
    <property type="match status" value="1"/>
</dbReference>
<dbReference type="Proteomes" id="UP001183619">
    <property type="component" value="Unassembled WGS sequence"/>
</dbReference>
<keyword evidence="3" id="KW-1185">Reference proteome</keyword>
<comment type="caution">
    <text evidence="2">The sequence shown here is derived from an EMBL/GenBank/DDBJ whole genome shotgun (WGS) entry which is preliminary data.</text>
</comment>
<dbReference type="PANTHER" id="PTHR43651:SF11">
    <property type="entry name" value="MALTO-OLIGOSYLTREHALOSE TREHALOHYDROLASE"/>
    <property type="match status" value="1"/>
</dbReference>